<dbReference type="Pfam" id="PF00012">
    <property type="entry name" value="HSP70"/>
    <property type="match status" value="2"/>
</dbReference>
<evidence type="ECO:0000313" key="4">
    <source>
        <dbReference type="EMBL" id="KAK7957277.1"/>
    </source>
</evidence>
<dbReference type="InterPro" id="IPR043129">
    <property type="entry name" value="ATPase_NBD"/>
</dbReference>
<keyword evidence="5" id="KW-1185">Reference proteome</keyword>
<dbReference type="SUPFAM" id="SSF53067">
    <property type="entry name" value="Actin-like ATPase domain"/>
    <property type="match status" value="2"/>
</dbReference>
<feature type="compositionally biased region" description="Polar residues" evidence="3">
    <location>
        <begin position="616"/>
        <end position="629"/>
    </location>
</feature>
<feature type="region of interest" description="Disordered" evidence="3">
    <location>
        <begin position="616"/>
        <end position="648"/>
    </location>
</feature>
<dbReference type="Gene3D" id="3.30.30.30">
    <property type="match status" value="1"/>
</dbReference>
<organism evidence="4 5">
    <name type="scientific">Apiospora aurea</name>
    <dbReference type="NCBI Taxonomy" id="335848"/>
    <lineage>
        <taxon>Eukaryota</taxon>
        <taxon>Fungi</taxon>
        <taxon>Dikarya</taxon>
        <taxon>Ascomycota</taxon>
        <taxon>Pezizomycotina</taxon>
        <taxon>Sordariomycetes</taxon>
        <taxon>Xylariomycetidae</taxon>
        <taxon>Amphisphaeriales</taxon>
        <taxon>Apiosporaceae</taxon>
        <taxon>Apiospora</taxon>
    </lineage>
</organism>
<dbReference type="EMBL" id="JAQQWE010000004">
    <property type="protein sequence ID" value="KAK7957277.1"/>
    <property type="molecule type" value="Genomic_DNA"/>
</dbReference>
<reference evidence="4 5" key="1">
    <citation type="submission" date="2023-01" db="EMBL/GenBank/DDBJ databases">
        <title>Analysis of 21 Apiospora genomes using comparative genomics revels a genus with tremendous synthesis potential of carbohydrate active enzymes and secondary metabolites.</title>
        <authorList>
            <person name="Sorensen T."/>
        </authorList>
    </citation>
    <scope>NUCLEOTIDE SEQUENCE [LARGE SCALE GENOMIC DNA]</scope>
    <source>
        <strain evidence="4 5">CBS 24483</strain>
    </source>
</reference>
<dbReference type="SUPFAM" id="SSF100920">
    <property type="entry name" value="Heat shock protein 70kD (HSP70), peptide-binding domain"/>
    <property type="match status" value="1"/>
</dbReference>
<dbReference type="GeneID" id="92075783"/>
<dbReference type="PANTHER" id="PTHR19375">
    <property type="entry name" value="HEAT SHOCK PROTEIN 70KDA"/>
    <property type="match status" value="1"/>
</dbReference>
<evidence type="ECO:0000313" key="5">
    <source>
        <dbReference type="Proteomes" id="UP001391051"/>
    </source>
</evidence>
<sequence>MTTYGVGIDIGTANTRIAVYRNDSFELIPDEEGMFSMPSYVSFGDRQRHIGATAKRQANKNPENTVFDVLRLIGRDFKDPTLQDDLNFLPFKVVVDGDETLRIQVRYLGEEMRFTPEEVLAMILAKAKQNAETYLDATAKEVLLSVPADFGIRKYDAVRNAAAIAGLEVLDLHPSSVCVSYVLGITRPEEEITYVMADMGAGGFNVSVVTSEESIHEVLSVAGLLVRYFADEIRSSWYKDITKNKRALQRLRGACEKAVCDLSSAQATEVHLESLVDGRDFVHRFTRQDFESISFLLFEGMRQVLDRALEDARATKSKVNYVFALGGCSRIPQVQNVLSDYFENKELDRFLDAEEAQVCGLAVGAAIKTDKQPNTRTIESLLLSVVPRSLGIETHSGRVQKILPKNSTTPTKGQASLSLSLTDFDPGISYNANGGKMKPDGDLAPGTRTLRFYEGEGAYTSSNELVGTLPLDAILPPPGPEMTSLEVRMDVTSATRVTGTVKVAGTVAYEKKMKEISISLGNHMPAQRLQQSITNEAYYRRADEKEAQRLAQRVELDRQISSMSEMCAVDDNLERRRPGLSFTIQSMRSWLEANEDATLNNYRAKLQELRDIQRKLQNGGTQAHTSRPSSAGDAPPQYQEEPNTASRMSVPLHVKGEVQEMMDWLDAVRSEFDVRHRKLQATLEAFQNITNDERAVKHGSGGAPGSSARPYQPPPTRDPAEVFESHFDGSKTCYTTADLQMISTWLRVQGQEEQSKNPKLYTVLRLVDGLDMFVQFTRHGISDASFPLALKSLPSSIELEVALKFFDQQAVVASGQ</sequence>
<name>A0ABR1QKK2_9PEZI</name>
<proteinExistence type="predicted"/>
<dbReference type="Proteomes" id="UP001391051">
    <property type="component" value="Unassembled WGS sequence"/>
</dbReference>
<dbReference type="RefSeq" id="XP_066702583.1">
    <property type="nucleotide sequence ID" value="XM_066842721.1"/>
</dbReference>
<keyword evidence="2" id="KW-0067">ATP-binding</keyword>
<dbReference type="InterPro" id="IPR029047">
    <property type="entry name" value="HSP70_peptide-bd_sf"/>
</dbReference>
<dbReference type="InterPro" id="IPR013126">
    <property type="entry name" value="Hsp_70_fam"/>
</dbReference>
<feature type="region of interest" description="Disordered" evidence="3">
    <location>
        <begin position="694"/>
        <end position="717"/>
    </location>
</feature>
<dbReference type="PRINTS" id="PR00301">
    <property type="entry name" value="HEATSHOCK70"/>
</dbReference>
<evidence type="ECO:0000256" key="1">
    <source>
        <dbReference type="ARBA" id="ARBA00022741"/>
    </source>
</evidence>
<protein>
    <submittedName>
        <fullName evidence="4">Uncharacterized protein</fullName>
    </submittedName>
</protein>
<evidence type="ECO:0000256" key="3">
    <source>
        <dbReference type="SAM" id="MobiDB-lite"/>
    </source>
</evidence>
<accession>A0ABR1QKK2</accession>
<keyword evidence="1" id="KW-0547">Nucleotide-binding</keyword>
<dbReference type="Gene3D" id="2.60.34.10">
    <property type="entry name" value="Substrate Binding Domain Of DNAk, Chain A, domain 1"/>
    <property type="match status" value="1"/>
</dbReference>
<gene>
    <name evidence="4" type="ORF">PG986_006499</name>
</gene>
<dbReference type="Gene3D" id="3.30.420.40">
    <property type="match status" value="2"/>
</dbReference>
<evidence type="ECO:0000256" key="2">
    <source>
        <dbReference type="ARBA" id="ARBA00022840"/>
    </source>
</evidence>
<dbReference type="Gene3D" id="3.90.640.10">
    <property type="entry name" value="Actin, Chain A, domain 4"/>
    <property type="match status" value="1"/>
</dbReference>
<comment type="caution">
    <text evidence="4">The sequence shown here is derived from an EMBL/GenBank/DDBJ whole genome shotgun (WGS) entry which is preliminary data.</text>
</comment>